<evidence type="ECO:0000256" key="15">
    <source>
        <dbReference type="ARBA" id="ARBA00023170"/>
    </source>
</evidence>
<keyword evidence="7" id="KW-0808">Transferase</keyword>
<accession>A0A9Q0UM33</accession>
<dbReference type="InterPro" id="IPR001220">
    <property type="entry name" value="Legume_lectin_dom"/>
</dbReference>
<dbReference type="PROSITE" id="PS00108">
    <property type="entry name" value="PROTEIN_KINASE_ST"/>
    <property type="match status" value="1"/>
</dbReference>
<evidence type="ECO:0000256" key="9">
    <source>
        <dbReference type="ARBA" id="ARBA00022729"/>
    </source>
</evidence>
<feature type="compositionally biased region" description="Low complexity" evidence="17">
    <location>
        <begin position="548"/>
        <end position="562"/>
    </location>
</feature>
<dbReference type="SUPFAM" id="SSF49899">
    <property type="entry name" value="Concanavalin A-like lectins/glucanases"/>
    <property type="match status" value="1"/>
</dbReference>
<evidence type="ECO:0000259" key="20">
    <source>
        <dbReference type="PROSITE" id="PS50011"/>
    </source>
</evidence>
<reference evidence="21" key="1">
    <citation type="submission" date="2022-11" db="EMBL/GenBank/DDBJ databases">
        <authorList>
            <person name="Hyden B.L."/>
            <person name="Feng K."/>
            <person name="Yates T."/>
            <person name="Jawdy S."/>
            <person name="Smart L.B."/>
            <person name="Muchero W."/>
        </authorList>
    </citation>
    <scope>NUCLEOTIDE SEQUENCE</scope>
    <source>
        <tissue evidence="21">Shoot tip</tissue>
    </source>
</reference>
<keyword evidence="16" id="KW-0325">Glycoprotein</keyword>
<keyword evidence="13 18" id="KW-1133">Transmembrane helix</keyword>
<evidence type="ECO:0000256" key="8">
    <source>
        <dbReference type="ARBA" id="ARBA00022692"/>
    </source>
</evidence>
<comment type="similarity">
    <text evidence="3">In the N-terminal section; belongs to the leguminous lectin family.</text>
</comment>
<feature type="region of interest" description="Disordered" evidence="17">
    <location>
        <begin position="548"/>
        <end position="568"/>
    </location>
</feature>
<dbReference type="PROSITE" id="PS50011">
    <property type="entry name" value="PROTEIN_KINASE_DOM"/>
    <property type="match status" value="1"/>
</dbReference>
<evidence type="ECO:0000313" key="22">
    <source>
        <dbReference type="Proteomes" id="UP001151752"/>
    </source>
</evidence>
<evidence type="ECO:0000256" key="12">
    <source>
        <dbReference type="ARBA" id="ARBA00022840"/>
    </source>
</evidence>
<keyword evidence="10" id="KW-0430">Lectin</keyword>
<dbReference type="InterPro" id="IPR000719">
    <property type="entry name" value="Prot_kinase_dom"/>
</dbReference>
<evidence type="ECO:0000313" key="21">
    <source>
        <dbReference type="EMBL" id="KAJ6732669.1"/>
    </source>
</evidence>
<keyword evidence="9 19" id="KW-0732">Signal</keyword>
<dbReference type="CDD" id="cd06899">
    <property type="entry name" value="lectin_legume_LecRK_Arcelin_ConA"/>
    <property type="match status" value="1"/>
</dbReference>
<dbReference type="SMART" id="SM00220">
    <property type="entry name" value="S_TKc"/>
    <property type="match status" value="1"/>
</dbReference>
<evidence type="ECO:0000256" key="3">
    <source>
        <dbReference type="ARBA" id="ARBA00008536"/>
    </source>
</evidence>
<feature type="chain" id="PRO_5040286503" description="non-specific serine/threonine protein kinase" evidence="19">
    <location>
        <begin position="32"/>
        <end position="568"/>
    </location>
</feature>
<keyword evidence="11" id="KW-0547">Nucleotide-binding</keyword>
<dbReference type="InterPro" id="IPR008271">
    <property type="entry name" value="Ser/Thr_kinase_AS"/>
</dbReference>
<dbReference type="PROSITE" id="PS00307">
    <property type="entry name" value="LECTIN_LEGUME_BETA"/>
    <property type="match status" value="1"/>
</dbReference>
<evidence type="ECO:0000256" key="16">
    <source>
        <dbReference type="ARBA" id="ARBA00023180"/>
    </source>
</evidence>
<evidence type="ECO:0000256" key="10">
    <source>
        <dbReference type="ARBA" id="ARBA00022734"/>
    </source>
</evidence>
<dbReference type="GO" id="GO:0030246">
    <property type="term" value="F:carbohydrate binding"/>
    <property type="evidence" value="ECO:0007669"/>
    <property type="project" value="UniProtKB-KW"/>
</dbReference>
<proteinExistence type="inferred from homology"/>
<reference evidence="21" key="2">
    <citation type="journal article" date="2023" name="Int. J. Mol. Sci.">
        <title>De Novo Assembly and Annotation of 11 Diverse Shrub Willow (Salix) Genomes Reveals Novel Gene Organization in Sex-Linked Regions.</title>
        <authorList>
            <person name="Hyden B."/>
            <person name="Feng K."/>
            <person name="Yates T.B."/>
            <person name="Jawdy S."/>
            <person name="Cereghino C."/>
            <person name="Smart L.B."/>
            <person name="Muchero W."/>
        </authorList>
    </citation>
    <scope>NUCLEOTIDE SEQUENCE</scope>
    <source>
        <tissue evidence="21">Shoot tip</tissue>
    </source>
</reference>
<evidence type="ECO:0000256" key="1">
    <source>
        <dbReference type="ARBA" id="ARBA00004251"/>
    </source>
</evidence>
<evidence type="ECO:0000256" key="18">
    <source>
        <dbReference type="SAM" id="Phobius"/>
    </source>
</evidence>
<dbReference type="FunFam" id="2.60.120.200:FF:000103">
    <property type="entry name" value="L-type lectin-domain containing receptor kinase IX.1"/>
    <property type="match status" value="1"/>
</dbReference>
<evidence type="ECO:0000256" key="19">
    <source>
        <dbReference type="SAM" id="SignalP"/>
    </source>
</evidence>
<keyword evidence="12" id="KW-0067">ATP-binding</keyword>
<keyword evidence="15" id="KW-0675">Receptor</keyword>
<keyword evidence="14 18" id="KW-0472">Membrane</keyword>
<comment type="similarity">
    <text evidence="2">Belongs to the leguminous lectin family.</text>
</comment>
<evidence type="ECO:0000256" key="17">
    <source>
        <dbReference type="SAM" id="MobiDB-lite"/>
    </source>
</evidence>
<evidence type="ECO:0000256" key="13">
    <source>
        <dbReference type="ARBA" id="ARBA00022989"/>
    </source>
</evidence>
<feature type="domain" description="Protein kinase" evidence="20">
    <location>
        <begin position="192"/>
        <end position="534"/>
    </location>
</feature>
<dbReference type="InterPro" id="IPR013320">
    <property type="entry name" value="ConA-like_dom_sf"/>
</dbReference>
<comment type="caution">
    <text evidence="21">The sequence shown here is derived from an EMBL/GenBank/DDBJ whole genome shotgun (WGS) entry which is preliminary data.</text>
</comment>
<dbReference type="InterPro" id="IPR000985">
    <property type="entry name" value="Lectin_LegA_CS"/>
</dbReference>
<dbReference type="EMBL" id="JAPFFM010000011">
    <property type="protein sequence ID" value="KAJ6732669.1"/>
    <property type="molecule type" value="Genomic_DNA"/>
</dbReference>
<dbReference type="Pfam" id="PF00069">
    <property type="entry name" value="Pkinase"/>
    <property type="match status" value="1"/>
</dbReference>
<evidence type="ECO:0000256" key="2">
    <source>
        <dbReference type="ARBA" id="ARBA00007606"/>
    </source>
</evidence>
<evidence type="ECO:0000256" key="11">
    <source>
        <dbReference type="ARBA" id="ARBA00022741"/>
    </source>
</evidence>
<feature type="signal peptide" evidence="19">
    <location>
        <begin position="1"/>
        <end position="31"/>
    </location>
</feature>
<keyword evidence="7" id="KW-0723">Serine/threonine-protein kinase</keyword>
<evidence type="ECO:0000256" key="5">
    <source>
        <dbReference type="ARBA" id="ARBA00012513"/>
    </source>
</evidence>
<evidence type="ECO:0000256" key="7">
    <source>
        <dbReference type="ARBA" id="ARBA00022527"/>
    </source>
</evidence>
<dbReference type="FunFam" id="1.10.510.10:FF:000240">
    <property type="entry name" value="Lectin-domain containing receptor kinase A4.3"/>
    <property type="match status" value="1"/>
</dbReference>
<dbReference type="AlphaFoldDB" id="A0A9Q0UM33"/>
<evidence type="ECO:0000256" key="14">
    <source>
        <dbReference type="ARBA" id="ARBA00023136"/>
    </source>
</evidence>
<evidence type="ECO:0000256" key="4">
    <source>
        <dbReference type="ARBA" id="ARBA00010217"/>
    </source>
</evidence>
<dbReference type="Proteomes" id="UP001151752">
    <property type="component" value="Chromosome 7"/>
</dbReference>
<dbReference type="PANTHER" id="PTHR27007">
    <property type="match status" value="1"/>
</dbReference>
<dbReference type="GO" id="GO:0005524">
    <property type="term" value="F:ATP binding"/>
    <property type="evidence" value="ECO:0007669"/>
    <property type="project" value="UniProtKB-KW"/>
</dbReference>
<dbReference type="GO" id="GO:0004674">
    <property type="term" value="F:protein serine/threonine kinase activity"/>
    <property type="evidence" value="ECO:0007669"/>
    <property type="project" value="UniProtKB-KW"/>
</dbReference>
<dbReference type="GO" id="GO:0005886">
    <property type="term" value="C:plasma membrane"/>
    <property type="evidence" value="ECO:0007669"/>
    <property type="project" value="UniProtKB-SubCell"/>
</dbReference>
<organism evidence="21 22">
    <name type="scientific">Salix koriyanagi</name>
    <dbReference type="NCBI Taxonomy" id="2511006"/>
    <lineage>
        <taxon>Eukaryota</taxon>
        <taxon>Viridiplantae</taxon>
        <taxon>Streptophyta</taxon>
        <taxon>Embryophyta</taxon>
        <taxon>Tracheophyta</taxon>
        <taxon>Spermatophyta</taxon>
        <taxon>Magnoliopsida</taxon>
        <taxon>eudicotyledons</taxon>
        <taxon>Gunneridae</taxon>
        <taxon>Pentapetalae</taxon>
        <taxon>rosids</taxon>
        <taxon>fabids</taxon>
        <taxon>Malpighiales</taxon>
        <taxon>Salicaceae</taxon>
        <taxon>Saliceae</taxon>
        <taxon>Salix</taxon>
    </lineage>
</organism>
<dbReference type="EC" id="2.7.11.1" evidence="5"/>
<dbReference type="InterPro" id="IPR050528">
    <property type="entry name" value="L-type_Lectin-RKs"/>
</dbReference>
<feature type="transmembrane region" description="Helical" evidence="18">
    <location>
        <begin position="276"/>
        <end position="300"/>
    </location>
</feature>
<dbReference type="Pfam" id="PF00139">
    <property type="entry name" value="Lectin_legB"/>
    <property type="match status" value="1"/>
</dbReference>
<dbReference type="SUPFAM" id="SSF56112">
    <property type="entry name" value="Protein kinase-like (PK-like)"/>
    <property type="match status" value="1"/>
</dbReference>
<keyword evidence="6" id="KW-1003">Cell membrane</keyword>
<dbReference type="InterPro" id="IPR011009">
    <property type="entry name" value="Kinase-like_dom_sf"/>
</dbReference>
<keyword evidence="7" id="KW-0418">Kinase</keyword>
<sequence>MLSSFHNRARMSRHVCLSFLLPLLVLPSTNSVYFRTPLFNGTSMNYQGDAVPFGSYIEFNLVNYINRVGWATYPERVRLWDSTSGQLSDFTSHFSFNIDTTFGAANHGHGLSFFLAPVGFQIPPNSAGGFLGLYNTTTMQSSLNQIVSVEFDSFSNDGWDPSVEHVGINYNNISSAVYTPWNASFHSGDTAEAWITYNSTGRNLSVFWNYQTTSDPRENSSLFYIIDLSKFLPEWVTVGFSAATGSNIERHRLLSWEFNSSLSVGEKRGKKSKKTVIIVGVNVPVFILIAGSITAYVILWRRKQRMARKRAAEKMTSINEDLERGAGPRRFSYDDLVSATNNFSDQRKLGEGGISLGLASALLYLHEEWERCVVHRDVKSSNIMLDSSFNVKLGDFGLARLMDHDEPGPRTTGLAGTFGYMAPEYISTRRASKESDVYSFGMVALEIATGRKANDSIDENSEMSLVEWVWDLYGCGNLGLAVDKKLAITDNDDKRQAGCLMIVGLWCAHPDHNLRPSVRQAIQVLNFEAAMPDLPRKMPVPVFHVPLTSSSSSEPGSITNTSLEAGGR</sequence>
<dbReference type="GO" id="GO:0002229">
    <property type="term" value="P:defense response to oomycetes"/>
    <property type="evidence" value="ECO:0007669"/>
    <property type="project" value="UniProtKB-ARBA"/>
</dbReference>
<comment type="similarity">
    <text evidence="4">In the C-terminal section; belongs to the protein kinase superfamily. Ser/Thr protein kinase family.</text>
</comment>
<dbReference type="InterPro" id="IPR019825">
    <property type="entry name" value="Lectin_legB_Mn/Ca_BS"/>
</dbReference>
<dbReference type="PROSITE" id="PS00308">
    <property type="entry name" value="LECTIN_LEGUME_ALPHA"/>
    <property type="match status" value="1"/>
</dbReference>
<dbReference type="Gene3D" id="2.60.120.200">
    <property type="match status" value="1"/>
</dbReference>
<gene>
    <name evidence="21" type="ORF">OIU74_004588</name>
</gene>
<name>A0A9Q0UM33_9ROSI</name>
<keyword evidence="22" id="KW-1185">Reference proteome</keyword>
<evidence type="ECO:0000256" key="6">
    <source>
        <dbReference type="ARBA" id="ARBA00022475"/>
    </source>
</evidence>
<keyword evidence="8 18" id="KW-0812">Transmembrane</keyword>
<comment type="subcellular location">
    <subcellularLocation>
        <location evidence="1">Cell membrane</location>
        <topology evidence="1">Single-pass type I membrane protein</topology>
    </subcellularLocation>
</comment>
<dbReference type="Gene3D" id="1.10.510.10">
    <property type="entry name" value="Transferase(Phosphotransferase) domain 1"/>
    <property type="match status" value="1"/>
</dbReference>
<protein>
    <recommendedName>
        <fullName evidence="5">non-specific serine/threonine protein kinase</fullName>
        <ecNumber evidence="5">2.7.11.1</ecNumber>
    </recommendedName>
</protein>